<gene>
    <name evidence="3" type="ORF">PGLA2088_LOCUS35641</name>
</gene>
<feature type="region of interest" description="Disordered" evidence="1">
    <location>
        <begin position="126"/>
        <end position="175"/>
    </location>
</feature>
<evidence type="ECO:0000313" key="4">
    <source>
        <dbReference type="Proteomes" id="UP000626109"/>
    </source>
</evidence>
<dbReference type="GO" id="GO:0003676">
    <property type="term" value="F:nucleic acid binding"/>
    <property type="evidence" value="ECO:0007669"/>
    <property type="project" value="InterPro"/>
</dbReference>
<accession>A0A813KKG3</accession>
<dbReference type="InterPro" id="IPR007201">
    <property type="entry name" value="Mei2-like_Rrm_C"/>
</dbReference>
<dbReference type="Pfam" id="PF04059">
    <property type="entry name" value="RRM_2"/>
    <property type="match status" value="1"/>
</dbReference>
<sequence length="342" mass="37940">MDLFRNSCKDSDDLEGYLSQTSQATVRSTFDVLQEAASLLQQELLQECISEVKNAYLKQRLQEYIQTCPCKGELHPLCATDASFNNNNNHNNSYNFLCSGSAPGLGFPDASPPTMTLLIPMSFAPEEAQQQQQQLPEVSSGWQAPHGGSNSSSNSSYNNSNNNNSNNNSNSNNNVSEPLYVSLAEKIRLPLSPGQAVQRPRKPFLPHITTIAVRNIPARHSQDALINMWPQHVYLYDFFYLPYNSQGKRGAGFVIINFVSHEAAAYFWQVVSGIKMPRCEHLKGLDVAVADVQGFQGNVEQYLRGKHLSQARSAGWQPAVFSGTIRLNFGSLPPNEQTLIKL</sequence>
<feature type="compositionally biased region" description="Low complexity" evidence="1">
    <location>
        <begin position="149"/>
        <end position="174"/>
    </location>
</feature>
<protein>
    <recommendedName>
        <fullName evidence="2">Mei2-like C-terminal RNA recognition motif domain-containing protein</fullName>
    </recommendedName>
</protein>
<comment type="caution">
    <text evidence="3">The sequence shown here is derived from an EMBL/GenBank/DDBJ whole genome shotgun (WGS) entry which is preliminary data.</text>
</comment>
<dbReference type="SUPFAM" id="SSF54928">
    <property type="entry name" value="RNA-binding domain, RBD"/>
    <property type="match status" value="1"/>
</dbReference>
<feature type="domain" description="Mei2-like C-terminal RNA recognition motif" evidence="2">
    <location>
        <begin position="209"/>
        <end position="298"/>
    </location>
</feature>
<dbReference type="Proteomes" id="UP000626109">
    <property type="component" value="Unassembled WGS sequence"/>
</dbReference>
<evidence type="ECO:0000313" key="3">
    <source>
        <dbReference type="EMBL" id="CAE8709809.1"/>
    </source>
</evidence>
<dbReference type="EMBL" id="CAJNNW010031897">
    <property type="protein sequence ID" value="CAE8709809.1"/>
    <property type="molecule type" value="Genomic_DNA"/>
</dbReference>
<reference evidence="3" key="1">
    <citation type="submission" date="2021-02" db="EMBL/GenBank/DDBJ databases">
        <authorList>
            <person name="Dougan E. K."/>
            <person name="Rhodes N."/>
            <person name="Thang M."/>
            <person name="Chan C."/>
        </authorList>
    </citation>
    <scope>NUCLEOTIDE SEQUENCE</scope>
</reference>
<evidence type="ECO:0000256" key="1">
    <source>
        <dbReference type="SAM" id="MobiDB-lite"/>
    </source>
</evidence>
<dbReference type="AlphaFoldDB" id="A0A813KKG3"/>
<dbReference type="InterPro" id="IPR035979">
    <property type="entry name" value="RBD_domain_sf"/>
</dbReference>
<organism evidence="3 4">
    <name type="scientific">Polarella glacialis</name>
    <name type="common">Dinoflagellate</name>
    <dbReference type="NCBI Taxonomy" id="89957"/>
    <lineage>
        <taxon>Eukaryota</taxon>
        <taxon>Sar</taxon>
        <taxon>Alveolata</taxon>
        <taxon>Dinophyceae</taxon>
        <taxon>Suessiales</taxon>
        <taxon>Suessiaceae</taxon>
        <taxon>Polarella</taxon>
    </lineage>
</organism>
<name>A0A813KKG3_POLGL</name>
<proteinExistence type="predicted"/>
<evidence type="ECO:0000259" key="2">
    <source>
        <dbReference type="Pfam" id="PF04059"/>
    </source>
</evidence>